<feature type="compositionally biased region" description="Basic and acidic residues" evidence="1">
    <location>
        <begin position="1"/>
        <end position="12"/>
    </location>
</feature>
<dbReference type="Proteomes" id="UP000324233">
    <property type="component" value="Chromosome"/>
</dbReference>
<dbReference type="EMBL" id="CP042997">
    <property type="protein sequence ID" value="QEH35154.1"/>
    <property type="molecule type" value="Genomic_DNA"/>
</dbReference>
<organism evidence="2 3">
    <name type="scientific">Aquisphaera giovannonii</name>
    <dbReference type="NCBI Taxonomy" id="406548"/>
    <lineage>
        <taxon>Bacteria</taxon>
        <taxon>Pseudomonadati</taxon>
        <taxon>Planctomycetota</taxon>
        <taxon>Planctomycetia</taxon>
        <taxon>Isosphaerales</taxon>
        <taxon>Isosphaeraceae</taxon>
        <taxon>Aquisphaera</taxon>
    </lineage>
</organism>
<name>A0A5B9W4G0_9BACT</name>
<sequence length="148" mass="15547">MATTKKASETKAKAAPKKAAPKATAVKAAPKAAASKASAPKATAEKAAPKATTKKAAPKAATKKAAPKKASPKLSPTQQSLLETISKVTEPLGFFSPKKIEQKIIDTLLKHKLIKKGKKHAESKSFYVSISKEGKKVLDTLSAPFTKE</sequence>
<dbReference type="KEGG" id="agv:OJF2_36990"/>
<feature type="region of interest" description="Disordered" evidence="1">
    <location>
        <begin position="1"/>
        <end position="82"/>
    </location>
</feature>
<feature type="compositionally biased region" description="Basic residues" evidence="1">
    <location>
        <begin position="52"/>
        <end position="71"/>
    </location>
</feature>
<dbReference type="RefSeq" id="WP_148594986.1">
    <property type="nucleotide sequence ID" value="NZ_CP042997.1"/>
</dbReference>
<evidence type="ECO:0000313" key="3">
    <source>
        <dbReference type="Proteomes" id="UP000324233"/>
    </source>
</evidence>
<evidence type="ECO:0000256" key="1">
    <source>
        <dbReference type="SAM" id="MobiDB-lite"/>
    </source>
</evidence>
<evidence type="ECO:0000313" key="2">
    <source>
        <dbReference type="EMBL" id="QEH35154.1"/>
    </source>
</evidence>
<dbReference type="AlphaFoldDB" id="A0A5B9W4G0"/>
<keyword evidence="3" id="KW-1185">Reference proteome</keyword>
<accession>A0A5B9W4G0</accession>
<reference evidence="2 3" key="1">
    <citation type="submission" date="2019-08" db="EMBL/GenBank/DDBJ databases">
        <title>Deep-cultivation of Planctomycetes and their phenomic and genomic characterization uncovers novel biology.</title>
        <authorList>
            <person name="Wiegand S."/>
            <person name="Jogler M."/>
            <person name="Boedeker C."/>
            <person name="Pinto D."/>
            <person name="Vollmers J."/>
            <person name="Rivas-Marin E."/>
            <person name="Kohn T."/>
            <person name="Peeters S.H."/>
            <person name="Heuer A."/>
            <person name="Rast P."/>
            <person name="Oberbeckmann S."/>
            <person name="Bunk B."/>
            <person name="Jeske O."/>
            <person name="Meyerdierks A."/>
            <person name="Storesund J.E."/>
            <person name="Kallscheuer N."/>
            <person name="Luecker S."/>
            <person name="Lage O.M."/>
            <person name="Pohl T."/>
            <person name="Merkel B.J."/>
            <person name="Hornburger P."/>
            <person name="Mueller R.-W."/>
            <person name="Bruemmer F."/>
            <person name="Labrenz M."/>
            <person name="Spormann A.M."/>
            <person name="Op den Camp H."/>
            <person name="Overmann J."/>
            <person name="Amann R."/>
            <person name="Jetten M.S.M."/>
            <person name="Mascher T."/>
            <person name="Medema M.H."/>
            <person name="Devos D.P."/>
            <person name="Kaster A.-K."/>
            <person name="Ovreas L."/>
            <person name="Rohde M."/>
            <person name="Galperin M.Y."/>
            <person name="Jogler C."/>
        </authorList>
    </citation>
    <scope>NUCLEOTIDE SEQUENCE [LARGE SCALE GENOMIC DNA]</scope>
    <source>
        <strain evidence="2 3">OJF2</strain>
    </source>
</reference>
<protein>
    <submittedName>
        <fullName evidence="2">Uncharacterized protein</fullName>
    </submittedName>
</protein>
<feature type="compositionally biased region" description="Low complexity" evidence="1">
    <location>
        <begin position="21"/>
        <end position="42"/>
    </location>
</feature>
<proteinExistence type="predicted"/>
<gene>
    <name evidence="2" type="ORF">OJF2_36990</name>
</gene>